<dbReference type="InterPro" id="IPR036653">
    <property type="entry name" value="CinA-like_C"/>
</dbReference>
<evidence type="ECO:0000313" key="3">
    <source>
        <dbReference type="Proteomes" id="UP000373449"/>
    </source>
</evidence>
<dbReference type="Proteomes" id="UP000373449">
    <property type="component" value="Unassembled WGS sequence"/>
</dbReference>
<protein>
    <submittedName>
        <fullName evidence="2">Uncharacterized protein (Competence- and mitomycin-induced)</fullName>
    </submittedName>
</protein>
<evidence type="ECO:0000259" key="1">
    <source>
        <dbReference type="Pfam" id="PF02464"/>
    </source>
</evidence>
<evidence type="ECO:0000313" key="2">
    <source>
        <dbReference type="EMBL" id="VFS48540.1"/>
    </source>
</evidence>
<dbReference type="NCBIfam" id="TIGR00199">
    <property type="entry name" value="PncC_domain"/>
    <property type="match status" value="1"/>
</dbReference>
<dbReference type="AlphaFoldDB" id="A0A484ZJ93"/>
<dbReference type="EMBL" id="CAADJA010000002">
    <property type="protein sequence ID" value="VFS48540.1"/>
    <property type="molecule type" value="Genomic_DNA"/>
</dbReference>
<dbReference type="Gene3D" id="3.90.950.20">
    <property type="entry name" value="CinA-like"/>
    <property type="match status" value="1"/>
</dbReference>
<feature type="domain" description="CinA C-terminal" evidence="1">
    <location>
        <begin position="1"/>
        <end position="74"/>
    </location>
</feature>
<accession>A0A484ZJ93</accession>
<dbReference type="Pfam" id="PF02464">
    <property type="entry name" value="CinA"/>
    <property type="match status" value="1"/>
</dbReference>
<dbReference type="SUPFAM" id="SSF142433">
    <property type="entry name" value="CinA-like"/>
    <property type="match status" value="1"/>
</dbReference>
<organism evidence="2 3">
    <name type="scientific">Budvicia aquatica</name>
    <dbReference type="NCBI Taxonomy" id="82979"/>
    <lineage>
        <taxon>Bacteria</taxon>
        <taxon>Pseudomonadati</taxon>
        <taxon>Pseudomonadota</taxon>
        <taxon>Gammaproteobacteria</taxon>
        <taxon>Enterobacterales</taxon>
        <taxon>Budviciaceae</taxon>
        <taxon>Budvicia</taxon>
    </lineage>
</organism>
<reference evidence="2 3" key="1">
    <citation type="submission" date="2019-03" db="EMBL/GenBank/DDBJ databases">
        <authorList>
            <consortium name="Pathogen Informatics"/>
        </authorList>
    </citation>
    <scope>NUCLEOTIDE SEQUENCE [LARGE SCALE GENOMIC DNA]</scope>
    <source>
        <strain evidence="2 3">NCTC12282</strain>
    </source>
</reference>
<dbReference type="InterPro" id="IPR008136">
    <property type="entry name" value="CinA_C"/>
</dbReference>
<sequence>MAVGALKMANADIAVSVSGIAGPEGGTPDKPVGTVWFGWASRDGRVLADKKVFAGDRQQVRQQAVCYALSVVLEKFL</sequence>
<proteinExistence type="predicted"/>
<name>A0A484ZJ93_9GAMM</name>
<gene>
    <name evidence="2" type="primary">ygaD_2</name>
    <name evidence="2" type="ORF">NCTC12282_03248</name>
</gene>